<keyword evidence="1 6" id="KW-0808">Transferase</keyword>
<dbReference type="RefSeq" id="WP_184146369.1">
    <property type="nucleotide sequence ID" value="NZ_JACHFM010000001.1"/>
</dbReference>
<evidence type="ECO:0000313" key="6">
    <source>
        <dbReference type="EMBL" id="MBB5220355.1"/>
    </source>
</evidence>
<dbReference type="PROSITE" id="PS50011">
    <property type="entry name" value="PROTEIN_KINASE_DOM"/>
    <property type="match status" value="1"/>
</dbReference>
<keyword evidence="3 6" id="KW-0418">Kinase</keyword>
<dbReference type="EMBL" id="JACHFM010000001">
    <property type="protein sequence ID" value="MBB5220355.1"/>
    <property type="molecule type" value="Genomic_DNA"/>
</dbReference>
<dbReference type="PANTHER" id="PTHR43289">
    <property type="entry name" value="MITOGEN-ACTIVATED PROTEIN KINASE KINASE KINASE 20-RELATED"/>
    <property type="match status" value="1"/>
</dbReference>
<dbReference type="SUPFAM" id="SSF158745">
    <property type="entry name" value="LanC-like"/>
    <property type="match status" value="1"/>
</dbReference>
<evidence type="ECO:0000259" key="5">
    <source>
        <dbReference type="PROSITE" id="PS50011"/>
    </source>
</evidence>
<evidence type="ECO:0000313" key="7">
    <source>
        <dbReference type="Proteomes" id="UP000549457"/>
    </source>
</evidence>
<dbReference type="Pfam" id="PF00069">
    <property type="entry name" value="Pkinase"/>
    <property type="match status" value="1"/>
</dbReference>
<dbReference type="PANTHER" id="PTHR43289:SF6">
    <property type="entry name" value="SERINE_THREONINE-PROTEIN KINASE NEKL-3"/>
    <property type="match status" value="1"/>
</dbReference>
<dbReference type="SUPFAM" id="SSF56112">
    <property type="entry name" value="Protein kinase-like (PK-like)"/>
    <property type="match status" value="1"/>
</dbReference>
<proteinExistence type="predicted"/>
<dbReference type="AlphaFoldDB" id="A0A840SI49"/>
<sequence length="592" mass="63615">MSEDITTRFVLQPDVVFTPVQDLPMAAREQLGADEGDYALSRTMSRAPVRVLDRDSAELLQRFRSPTRIVDAIVSYSRDHRADAEATLEEAFPMLQRLIDNQVLVVATSDASTSAQSGLKVGDLFEGSLVLATVQVLEDTEVHLVRTEDGVHAALKLFNAPEGACSLQQMRGEEAILRHLDGSVAPRVLVAGDRAGVAYLLLEWRPGVSAEVAAAEARRAGRESRQALLNICCSIANAYARLHAVGVVHGDVHPRNILVDGDGAVTIIDFGYAVMPASVEPRTARASRGGIAFFLEPEYAQALRAGEPSPPATALGEQYAVAALLYLLVTGSHYVDFSLEPDQLLGQIAEEQPLPFAKRNTRPWPQLEHLLLKCLSKRPEDRLPDLSVVAERLGAIRDAVPVPAVGPRGDMAPAPQLLDGVLRRVGFEGPLVSQGLPQPPTSSLNYGAAGIAYALYRLAGVRDDPVLLALADVWVSRAQAHMDDDDGCFSDELDITPDTVGRSSLFHSGAGVEAVSAVVAHARGDVAACKVAVSAFLQRSHSPSRGLDLTLGRCSSLLGCCILLETLVTADAAEHEEIRRFGIARPKRSELR</sequence>
<dbReference type="SMART" id="SM00220">
    <property type="entry name" value="S_TKc"/>
    <property type="match status" value="1"/>
</dbReference>
<evidence type="ECO:0000256" key="3">
    <source>
        <dbReference type="ARBA" id="ARBA00022777"/>
    </source>
</evidence>
<gene>
    <name evidence="6" type="ORF">HNP73_000276</name>
</gene>
<dbReference type="EC" id="2.7.11.1" evidence="6"/>
<reference evidence="6 7" key="1">
    <citation type="submission" date="2020-08" db="EMBL/GenBank/DDBJ databases">
        <title>Genomic Encyclopedia of Type Strains, Phase IV (KMG-IV): sequencing the most valuable type-strain genomes for metagenomic binning, comparative biology and taxonomic classification.</title>
        <authorList>
            <person name="Goeker M."/>
        </authorList>
    </citation>
    <scope>NUCLEOTIDE SEQUENCE [LARGE SCALE GENOMIC DNA]</scope>
    <source>
        <strain evidence="6 7">DSM 101730</strain>
    </source>
</reference>
<evidence type="ECO:0000256" key="4">
    <source>
        <dbReference type="ARBA" id="ARBA00022840"/>
    </source>
</evidence>
<dbReference type="Gene3D" id="1.50.10.10">
    <property type="match status" value="1"/>
</dbReference>
<protein>
    <submittedName>
        <fullName evidence="6">Serine/threonine-protein kinase</fullName>
        <ecNumber evidence="6">2.7.11.1</ecNumber>
    </submittedName>
</protein>
<dbReference type="Gene3D" id="1.10.510.10">
    <property type="entry name" value="Transferase(Phosphotransferase) domain 1"/>
    <property type="match status" value="1"/>
</dbReference>
<keyword evidence="4" id="KW-0067">ATP-binding</keyword>
<evidence type="ECO:0000256" key="2">
    <source>
        <dbReference type="ARBA" id="ARBA00022741"/>
    </source>
</evidence>
<accession>A0A840SI49</accession>
<organism evidence="6 7">
    <name type="scientific">Amaricoccus macauensis</name>
    <dbReference type="NCBI Taxonomy" id="57001"/>
    <lineage>
        <taxon>Bacteria</taxon>
        <taxon>Pseudomonadati</taxon>
        <taxon>Pseudomonadota</taxon>
        <taxon>Alphaproteobacteria</taxon>
        <taxon>Rhodobacterales</taxon>
        <taxon>Paracoccaceae</taxon>
        <taxon>Amaricoccus</taxon>
    </lineage>
</organism>
<keyword evidence="2" id="KW-0547">Nucleotide-binding</keyword>
<name>A0A840SI49_9RHOB</name>
<comment type="caution">
    <text evidence="6">The sequence shown here is derived from an EMBL/GenBank/DDBJ whole genome shotgun (WGS) entry which is preliminary data.</text>
</comment>
<dbReference type="Proteomes" id="UP000549457">
    <property type="component" value="Unassembled WGS sequence"/>
</dbReference>
<dbReference type="InterPro" id="IPR012341">
    <property type="entry name" value="6hp_glycosidase-like_sf"/>
</dbReference>
<dbReference type="GO" id="GO:0005975">
    <property type="term" value="P:carbohydrate metabolic process"/>
    <property type="evidence" value="ECO:0007669"/>
    <property type="project" value="InterPro"/>
</dbReference>
<evidence type="ECO:0000256" key="1">
    <source>
        <dbReference type="ARBA" id="ARBA00022679"/>
    </source>
</evidence>
<dbReference type="InterPro" id="IPR011009">
    <property type="entry name" value="Kinase-like_dom_sf"/>
</dbReference>
<dbReference type="GO" id="GO:0004674">
    <property type="term" value="F:protein serine/threonine kinase activity"/>
    <property type="evidence" value="ECO:0007669"/>
    <property type="project" value="UniProtKB-EC"/>
</dbReference>
<dbReference type="GO" id="GO:0005524">
    <property type="term" value="F:ATP binding"/>
    <property type="evidence" value="ECO:0007669"/>
    <property type="project" value="UniProtKB-KW"/>
</dbReference>
<feature type="domain" description="Protein kinase" evidence="5">
    <location>
        <begin position="115"/>
        <end position="396"/>
    </location>
</feature>
<dbReference type="InterPro" id="IPR000719">
    <property type="entry name" value="Prot_kinase_dom"/>
</dbReference>
<keyword evidence="7" id="KW-1185">Reference proteome</keyword>